<dbReference type="Proteomes" id="UP001306668">
    <property type="component" value="Unassembled WGS sequence"/>
</dbReference>
<dbReference type="EMBL" id="BTRJ01000020">
    <property type="protein sequence ID" value="GMR27991.1"/>
    <property type="molecule type" value="Genomic_DNA"/>
</dbReference>
<dbReference type="InterPro" id="IPR003615">
    <property type="entry name" value="HNH_nuc"/>
</dbReference>
<protein>
    <recommendedName>
        <fullName evidence="1">HNH nuclease domain-containing protein</fullName>
    </recommendedName>
</protein>
<name>A0ABQ6QEN8_9GAMM</name>
<reference evidence="3" key="1">
    <citation type="submission" date="2023-07" db="EMBL/GenBank/DDBJ databases">
        <title>Genome sequence of Stenotrophomonas sp. Alg010 isolated from Sargassum waste.</title>
        <authorList>
            <person name="Mohapatra"/>
            <person name="B.R."/>
        </authorList>
    </citation>
    <scope>NUCLEOTIDE SEQUENCE [LARGE SCALE GENOMIC DNA]</scope>
    <source>
        <strain evidence="3">Alg010</strain>
    </source>
</reference>
<feature type="domain" description="HNH nuclease" evidence="1">
    <location>
        <begin position="166"/>
        <end position="215"/>
    </location>
</feature>
<sequence length="264" mass="28711">MCDRGQGKAVSRWTEDELAAAVEAYRQMEARLANGSALEKTRVYRELAARHGRTSKAWEYRMQNISHVLDQAGKPWLPGLVPASNVGAKVEPKLAKLLGLSSETLTSVSGPTRGLLEQEAKAAEASGSFSPANEADERQHVLAAIVRRRGQPAFRKALLDAYGGRCAMTGCNVPDALEAAHIHPYSGLKSNDVRNGLLLRADVHTLFDLYLVTINPDSLRIAVAPALQNSAYVELEGKELTPASSNDVLASPESLTWHRSRCSW</sequence>
<evidence type="ECO:0000313" key="3">
    <source>
        <dbReference type="Proteomes" id="UP001306668"/>
    </source>
</evidence>
<gene>
    <name evidence="2" type="ORF">STENOSP10_22110</name>
</gene>
<accession>A0ABQ6QEN8</accession>
<keyword evidence="3" id="KW-1185">Reference proteome</keyword>
<comment type="caution">
    <text evidence="2">The sequence shown here is derived from an EMBL/GenBank/DDBJ whole genome shotgun (WGS) entry which is preliminary data.</text>
</comment>
<evidence type="ECO:0000313" key="2">
    <source>
        <dbReference type="EMBL" id="GMR27991.1"/>
    </source>
</evidence>
<proteinExistence type="predicted"/>
<evidence type="ECO:0000259" key="1">
    <source>
        <dbReference type="Pfam" id="PF13391"/>
    </source>
</evidence>
<dbReference type="Pfam" id="PF13391">
    <property type="entry name" value="HNH_2"/>
    <property type="match status" value="1"/>
</dbReference>
<organism evidence="2 3">
    <name type="scientific">Stenotrophomonas sepilia</name>
    <dbReference type="NCBI Taxonomy" id="2860290"/>
    <lineage>
        <taxon>Bacteria</taxon>
        <taxon>Pseudomonadati</taxon>
        <taxon>Pseudomonadota</taxon>
        <taxon>Gammaproteobacteria</taxon>
        <taxon>Lysobacterales</taxon>
        <taxon>Lysobacteraceae</taxon>
        <taxon>Stenotrophomonas</taxon>
        <taxon>Stenotrophomonas maltophilia group</taxon>
    </lineage>
</organism>